<comment type="caution">
    <text evidence="4">The sequence shown here is derived from an EMBL/GenBank/DDBJ whole genome shotgun (WGS) entry which is preliminary data.</text>
</comment>
<dbReference type="Proteomes" id="UP000179769">
    <property type="component" value="Unassembled WGS sequence"/>
</dbReference>
<keyword evidence="1" id="KW-0413">Isomerase</keyword>
<comment type="catalytic activity">
    <reaction evidence="1">
        <text>peroxynitrite = nitrate</text>
        <dbReference type="Rhea" id="RHEA:63116"/>
        <dbReference type="ChEBI" id="CHEBI:17632"/>
        <dbReference type="ChEBI" id="CHEBI:25941"/>
    </reaction>
</comment>
<evidence type="ECO:0000256" key="1">
    <source>
        <dbReference type="HAMAP-Rule" id="MF_01297"/>
    </source>
</evidence>
<feature type="binding site" description="axial binding residue" evidence="1">
    <location>
        <position position="203"/>
    </location>
    <ligand>
        <name>heme b</name>
        <dbReference type="ChEBI" id="CHEBI:60344"/>
    </ligand>
    <ligandPart>
        <name>Fe</name>
        <dbReference type="ChEBI" id="CHEBI:18248"/>
    </ligandPart>
</feature>
<keyword evidence="1" id="KW-0408">Iron</keyword>
<dbReference type="Pfam" id="PF08768">
    <property type="entry name" value="THAP4_heme-bd"/>
    <property type="match status" value="1"/>
</dbReference>
<dbReference type="SUPFAM" id="SSF50814">
    <property type="entry name" value="Lipocalins"/>
    <property type="match status" value="1"/>
</dbReference>
<comment type="pathway">
    <text evidence="1">Nitrogen metabolism.</text>
</comment>
<evidence type="ECO:0000256" key="2">
    <source>
        <dbReference type="SAM" id="MobiDB-lite"/>
    </source>
</evidence>
<evidence type="ECO:0000313" key="4">
    <source>
        <dbReference type="EMBL" id="OHV21155.1"/>
    </source>
</evidence>
<dbReference type="CDD" id="cd07828">
    <property type="entry name" value="lipocalin_heme-bd-THAP4-like"/>
    <property type="match status" value="1"/>
</dbReference>
<feature type="domain" description="THAP4-like heme-binding" evidence="3">
    <location>
        <begin position="43"/>
        <end position="210"/>
    </location>
</feature>
<reference evidence="5" key="1">
    <citation type="submission" date="2016-07" db="EMBL/GenBank/DDBJ databases">
        <title>Frankia sp. NRRL B-16219 Genome sequencing.</title>
        <authorList>
            <person name="Ghodhbane-Gtari F."/>
            <person name="Swanson E."/>
            <person name="Gueddou A."/>
            <person name="Louati M."/>
            <person name="Nouioui I."/>
            <person name="Hezbri K."/>
            <person name="Abebe-Akele F."/>
            <person name="Simpson S."/>
            <person name="Morris K."/>
            <person name="Thomas K."/>
            <person name="Gtari M."/>
            <person name="Tisa L.S."/>
        </authorList>
    </citation>
    <scope>NUCLEOTIDE SEQUENCE [LARGE SCALE GENOMIC DNA]</scope>
    <source>
        <strain evidence="5">NRRL B-16219</strain>
    </source>
</reference>
<evidence type="ECO:0000259" key="3">
    <source>
        <dbReference type="Pfam" id="PF08768"/>
    </source>
</evidence>
<dbReference type="GO" id="GO:0020037">
    <property type="term" value="F:heme binding"/>
    <property type="evidence" value="ECO:0007669"/>
    <property type="project" value="UniProtKB-UniRule"/>
</dbReference>
<dbReference type="RefSeq" id="WP_071066505.1">
    <property type="nucleotide sequence ID" value="NZ_MAXA01000257.1"/>
</dbReference>
<feature type="region of interest" description="Disordered" evidence="2">
    <location>
        <begin position="1"/>
        <end position="26"/>
    </location>
</feature>
<comment type="cofactor">
    <cofactor evidence="1">
        <name>heme b</name>
        <dbReference type="ChEBI" id="CHEBI:60344"/>
    </cofactor>
    <text evidence="1">Binds 1 heme b group per subunit, that coordinates a highly solvent-exposed Fe(III) atom.</text>
</comment>
<protein>
    <recommendedName>
        <fullName evidence="1">Peroxynitrite isomerase</fullName>
        <ecNumber evidence="1">5.99.-.-</ecNumber>
    </recommendedName>
    <alternativeName>
        <fullName evidence="1">Ferric nitrobindin</fullName>
        <shortName evidence="1">Nb(III)</shortName>
    </alternativeName>
</protein>
<proteinExistence type="inferred from homology"/>
<organism evidence="4 5">
    <name type="scientific">Parafrankia soli</name>
    <dbReference type="NCBI Taxonomy" id="2599596"/>
    <lineage>
        <taxon>Bacteria</taxon>
        <taxon>Bacillati</taxon>
        <taxon>Actinomycetota</taxon>
        <taxon>Actinomycetes</taxon>
        <taxon>Frankiales</taxon>
        <taxon>Frankiaceae</taxon>
        <taxon>Parafrankia</taxon>
    </lineage>
</organism>
<dbReference type="EMBL" id="MAXA01000257">
    <property type="protein sequence ID" value="OHV21155.1"/>
    <property type="molecule type" value="Genomic_DNA"/>
</dbReference>
<dbReference type="HAMAP" id="MF_01297">
    <property type="entry name" value="nitrobindin"/>
    <property type="match status" value="1"/>
</dbReference>
<dbReference type="GO" id="GO:0062213">
    <property type="term" value="F:peroxynitrite isomerase activity"/>
    <property type="evidence" value="ECO:0007669"/>
    <property type="project" value="UniProtKB-UniRule"/>
</dbReference>
<sequence>MRADATGDTAARGDRAAHGDTASGGATGGTAGNIATVDLHPSLLPLAFLVGTWRGEGVGGYEGMESFHYGQEITFAADGRPALGYVSHTWWADEPRDGREPGSPLATETGFWRVQPPATEPGPDGKVNGSPVVEVMLAHPFGIAEIYVGTVTGTRIDLDSNVLIRTATAREVTRSVRLYGLIEGGDLAYAIDMEAGGKPLQSHLSARLHRSPS</sequence>
<evidence type="ECO:0000313" key="5">
    <source>
        <dbReference type="Proteomes" id="UP000179769"/>
    </source>
</evidence>
<feature type="short sequence motif" description="GXWXGXG" evidence="1">
    <location>
        <begin position="51"/>
        <end position="57"/>
    </location>
</feature>
<dbReference type="GO" id="GO:0046872">
    <property type="term" value="F:metal ion binding"/>
    <property type="evidence" value="ECO:0007669"/>
    <property type="project" value="UniProtKB-KW"/>
</dbReference>
<comment type="domain">
    <text evidence="1">Forms a 10-stranded antiparallel beta-barrel structure able to accommodate a hydrophobic ligand in its interior. In fact, this fold hosts the heme group, which is located in a wide surface cleft.</text>
</comment>
<dbReference type="EC" id="5.99.-.-" evidence="1"/>
<dbReference type="InterPro" id="IPR022939">
    <property type="entry name" value="Nb(III)_bact/plant"/>
</dbReference>
<dbReference type="AlphaFoldDB" id="A0A1S1PJV7"/>
<gene>
    <name evidence="4" type="ORF">BBK14_07660</name>
</gene>
<keyword evidence="5" id="KW-1185">Reference proteome</keyword>
<dbReference type="OrthoDB" id="4804006at2"/>
<keyword evidence="1" id="KW-0479">Metal-binding</keyword>
<dbReference type="PANTHER" id="PTHR15854">
    <property type="entry name" value="THAP4 PROTEIN"/>
    <property type="match status" value="1"/>
</dbReference>
<dbReference type="InterPro" id="IPR012674">
    <property type="entry name" value="Calycin"/>
</dbReference>
<comment type="similarity">
    <text evidence="1">Belongs to the nitrobindin family.</text>
</comment>
<dbReference type="InterPro" id="IPR014878">
    <property type="entry name" value="THAP4-like_heme-bd"/>
</dbReference>
<comment type="function">
    <text evidence="1">Heme-binding protein able to scavenge peroxynitrite and to protect free L-tyrosine against peroxynitrite-mediated nitration, by acting as a peroxynitrite isomerase that converts peroxynitrite to nitrate. Therefore, this protein likely plays a role in peroxynitrite sensing and in the detoxification of reactive nitrogen and oxygen species (RNS and ROS, respectively). Is able to bind nitric oxide (NO) in vitro, but may act as a sensor of peroxynitrite levels in vivo.</text>
</comment>
<dbReference type="Gene3D" id="2.40.128.20">
    <property type="match status" value="1"/>
</dbReference>
<comment type="caution">
    <text evidence="1">Lacks conserved residue(s) required for the propagation of feature annotation.</text>
</comment>
<dbReference type="PANTHER" id="PTHR15854:SF4">
    <property type="entry name" value="PEROXYNITRITE ISOMERASE THAP4"/>
    <property type="match status" value="1"/>
</dbReference>
<keyword evidence="1" id="KW-0349">Heme</keyword>
<accession>A0A1S1PJV7</accession>
<feature type="compositionally biased region" description="Basic and acidic residues" evidence="2">
    <location>
        <begin position="1"/>
        <end position="18"/>
    </location>
</feature>
<dbReference type="InterPro" id="IPR045165">
    <property type="entry name" value="Nitrobindin"/>
</dbReference>
<name>A0A1S1PJV7_9ACTN</name>